<sequence length="112" mass="12668">MTDEIENLEQIDPNILKEAEVAPSVRRFYRSSAELNNAEEKEITIVNNEKVQIVRPTPISQLTGEYPTQTATIAKLDEAVLGKYNPRFKKEVIAMVSSGKHETFLHPSRGRT</sequence>
<dbReference type="AlphaFoldDB" id="S4PFD2"/>
<accession>S4PFD2</accession>
<dbReference type="EMBL" id="GAIX01006655">
    <property type="protein sequence ID" value="JAA85905.1"/>
    <property type="molecule type" value="Transcribed_RNA"/>
</dbReference>
<reference evidence="1" key="1">
    <citation type="journal article" date="2013" name="BMC Genomics">
        <title>Unscrambling butterfly oogenesis.</title>
        <authorList>
            <person name="Carter J.M."/>
            <person name="Baker S.C."/>
            <person name="Pink R."/>
            <person name="Carter D.R."/>
            <person name="Collins A."/>
            <person name="Tomlin J."/>
            <person name="Gibbs M."/>
            <person name="Breuker C.J."/>
        </authorList>
    </citation>
    <scope>NUCLEOTIDE SEQUENCE</scope>
    <source>
        <tissue evidence="1">Ovary</tissue>
    </source>
</reference>
<evidence type="ECO:0000313" key="1">
    <source>
        <dbReference type="EMBL" id="JAA85905.1"/>
    </source>
</evidence>
<reference evidence="1" key="2">
    <citation type="submission" date="2013-05" db="EMBL/GenBank/DDBJ databases">
        <authorList>
            <person name="Carter J.-M."/>
            <person name="Baker S.C."/>
            <person name="Pink R."/>
            <person name="Carter D.R.F."/>
            <person name="Collins A."/>
            <person name="Tomlin J."/>
            <person name="Gibbs M."/>
            <person name="Breuker C.J."/>
        </authorList>
    </citation>
    <scope>NUCLEOTIDE SEQUENCE</scope>
    <source>
        <tissue evidence="1">Ovary</tissue>
    </source>
</reference>
<name>S4PFD2_9NEOP</name>
<organism evidence="1">
    <name type="scientific">Pararge aegeria</name>
    <name type="common">speckled wood butterfly</name>
    <dbReference type="NCBI Taxonomy" id="116150"/>
    <lineage>
        <taxon>Eukaryota</taxon>
        <taxon>Metazoa</taxon>
        <taxon>Ecdysozoa</taxon>
        <taxon>Arthropoda</taxon>
        <taxon>Hexapoda</taxon>
        <taxon>Insecta</taxon>
        <taxon>Pterygota</taxon>
        <taxon>Neoptera</taxon>
        <taxon>Endopterygota</taxon>
        <taxon>Lepidoptera</taxon>
        <taxon>Glossata</taxon>
        <taxon>Ditrysia</taxon>
        <taxon>Papilionoidea</taxon>
        <taxon>Nymphalidae</taxon>
        <taxon>Satyrinae</taxon>
        <taxon>Satyrini</taxon>
        <taxon>Parargina</taxon>
        <taxon>Pararge</taxon>
    </lineage>
</organism>
<proteinExistence type="predicted"/>
<protein>
    <submittedName>
        <fullName evidence="1">Uncharacterized protein</fullName>
    </submittedName>
</protein>